<dbReference type="InterPro" id="IPR000210">
    <property type="entry name" value="BTB/POZ_dom"/>
</dbReference>
<dbReference type="GO" id="GO:0003779">
    <property type="term" value="F:actin binding"/>
    <property type="evidence" value="ECO:0007669"/>
    <property type="project" value="UniProtKB-KW"/>
</dbReference>
<dbReference type="SUPFAM" id="SSF50965">
    <property type="entry name" value="Galactose oxidase, central domain"/>
    <property type="match status" value="1"/>
</dbReference>
<dbReference type="SMART" id="SM00225">
    <property type="entry name" value="BTB"/>
    <property type="match status" value="1"/>
</dbReference>
<dbReference type="SUPFAM" id="SSF54695">
    <property type="entry name" value="POZ domain"/>
    <property type="match status" value="1"/>
</dbReference>
<evidence type="ECO:0000313" key="5">
    <source>
        <dbReference type="EMBL" id="KAG8182046.1"/>
    </source>
</evidence>
<dbReference type="Pfam" id="PF07707">
    <property type="entry name" value="BACK"/>
    <property type="match status" value="1"/>
</dbReference>
<dbReference type="GO" id="GO:0005737">
    <property type="term" value="C:cytoplasm"/>
    <property type="evidence" value="ECO:0007669"/>
    <property type="project" value="UniProtKB-ARBA"/>
</dbReference>
<reference evidence="5 6" key="1">
    <citation type="journal article" date="2022" name="Nat. Ecol. Evol.">
        <title>A masculinizing supergene underlies an exaggerated male reproductive morph in a spider.</title>
        <authorList>
            <person name="Hendrickx F."/>
            <person name="De Corte Z."/>
            <person name="Sonet G."/>
            <person name="Van Belleghem S.M."/>
            <person name="Kostlbacher S."/>
            <person name="Vangestel C."/>
        </authorList>
    </citation>
    <scope>NUCLEOTIDE SEQUENCE [LARGE SCALE GENOMIC DNA]</scope>
    <source>
        <strain evidence="5">W744_W776</strain>
    </source>
</reference>
<dbReference type="SMART" id="SM00875">
    <property type="entry name" value="BACK"/>
    <property type="match status" value="1"/>
</dbReference>
<keyword evidence="6" id="KW-1185">Reference proteome</keyword>
<dbReference type="PANTHER" id="PTHR45632:SF3">
    <property type="entry name" value="KELCH-LIKE PROTEIN 32"/>
    <property type="match status" value="1"/>
</dbReference>
<evidence type="ECO:0000259" key="4">
    <source>
        <dbReference type="PROSITE" id="PS50097"/>
    </source>
</evidence>
<dbReference type="Gene3D" id="3.30.710.10">
    <property type="entry name" value="Potassium Channel Kv1.1, Chain A"/>
    <property type="match status" value="1"/>
</dbReference>
<protein>
    <recommendedName>
        <fullName evidence="4">BTB domain-containing protein</fullName>
    </recommendedName>
</protein>
<dbReference type="PROSITE" id="PS50097">
    <property type="entry name" value="BTB"/>
    <property type="match status" value="1"/>
</dbReference>
<gene>
    <name evidence="5" type="ORF">JTE90_013976</name>
</gene>
<dbReference type="InterPro" id="IPR011705">
    <property type="entry name" value="BACK"/>
</dbReference>
<dbReference type="Proteomes" id="UP000827092">
    <property type="component" value="Unassembled WGS sequence"/>
</dbReference>
<comment type="caution">
    <text evidence="5">The sequence shown here is derived from an EMBL/GenBank/DDBJ whole genome shotgun (WGS) entry which is preliminary data.</text>
</comment>
<dbReference type="Pfam" id="PF01344">
    <property type="entry name" value="Kelch_1"/>
    <property type="match status" value="5"/>
</dbReference>
<evidence type="ECO:0000313" key="6">
    <source>
        <dbReference type="Proteomes" id="UP000827092"/>
    </source>
</evidence>
<dbReference type="InterPro" id="IPR011043">
    <property type="entry name" value="Gal_Oxase/kelch_b-propeller"/>
</dbReference>
<accession>A0AAV6UDB2</accession>
<dbReference type="Gene3D" id="1.25.40.420">
    <property type="match status" value="1"/>
</dbReference>
<dbReference type="FunFam" id="1.25.40.420:FF:000001">
    <property type="entry name" value="Kelch-like family member 12"/>
    <property type="match status" value="1"/>
</dbReference>
<dbReference type="Pfam" id="PF00651">
    <property type="entry name" value="BTB"/>
    <property type="match status" value="1"/>
</dbReference>
<keyword evidence="3" id="KW-0009">Actin-binding</keyword>
<dbReference type="SMART" id="SM00612">
    <property type="entry name" value="Kelch"/>
    <property type="match status" value="6"/>
</dbReference>
<dbReference type="AlphaFoldDB" id="A0AAV6UDB2"/>
<evidence type="ECO:0000256" key="3">
    <source>
        <dbReference type="ARBA" id="ARBA00023203"/>
    </source>
</evidence>
<dbReference type="EMBL" id="JAFNEN010000483">
    <property type="protein sequence ID" value="KAG8182046.1"/>
    <property type="molecule type" value="Genomic_DNA"/>
</dbReference>
<organism evidence="5 6">
    <name type="scientific">Oedothorax gibbosus</name>
    <dbReference type="NCBI Taxonomy" id="931172"/>
    <lineage>
        <taxon>Eukaryota</taxon>
        <taxon>Metazoa</taxon>
        <taxon>Ecdysozoa</taxon>
        <taxon>Arthropoda</taxon>
        <taxon>Chelicerata</taxon>
        <taxon>Arachnida</taxon>
        <taxon>Araneae</taxon>
        <taxon>Araneomorphae</taxon>
        <taxon>Entelegynae</taxon>
        <taxon>Araneoidea</taxon>
        <taxon>Linyphiidae</taxon>
        <taxon>Erigoninae</taxon>
        <taxon>Oedothorax</taxon>
    </lineage>
</organism>
<evidence type="ECO:0000256" key="2">
    <source>
        <dbReference type="ARBA" id="ARBA00022737"/>
    </source>
</evidence>
<feature type="domain" description="BTB" evidence="4">
    <location>
        <begin position="149"/>
        <end position="216"/>
    </location>
</feature>
<dbReference type="InterPro" id="IPR011333">
    <property type="entry name" value="SKP1/BTB/POZ_sf"/>
</dbReference>
<dbReference type="Gene3D" id="2.120.10.80">
    <property type="entry name" value="Kelch-type beta propeller"/>
    <property type="match status" value="1"/>
</dbReference>
<dbReference type="InterPro" id="IPR015915">
    <property type="entry name" value="Kelch-typ_b-propeller"/>
</dbReference>
<evidence type="ECO:0000256" key="1">
    <source>
        <dbReference type="ARBA" id="ARBA00022441"/>
    </source>
</evidence>
<dbReference type="InterPro" id="IPR006652">
    <property type="entry name" value="Kelch_1"/>
</dbReference>
<dbReference type="FunFam" id="3.30.710.10:FF:000001">
    <property type="entry name" value="Kelch-like family member 20"/>
    <property type="match status" value="1"/>
</dbReference>
<name>A0AAV6UDB2_9ARAC</name>
<keyword evidence="2" id="KW-0677">Repeat</keyword>
<keyword evidence="1" id="KW-0880">Kelch repeat</keyword>
<dbReference type="PRINTS" id="PR00501">
    <property type="entry name" value="KELCHREPEAT"/>
</dbReference>
<sequence>MPGWQIQPSHRSPASVAFSIATNTILPARRCNMSAYRGVKFVNIPFPEENENNRCRWSIPSVYSTKTSARSTTSDGRRDNSISNAVVCSHRLPLISTRRNHPIMEADVIDTLNAATSVVRLHHVHHVNADHPGSGFAAMNCMRQRGQLCDVALLAGTDNISAHKVVLAACSAYFHAMFNCDMSEKDKSSITMHDVDAGALQLLVDFAYTGEILISEDNVQVLLPVASLLQVQSVREACCKFLLRQLHPSNCLGIRQFADAHSCDELHRKSHKYALQNFQDVALTEEFLLLPFCEVRDLISSDQLNVLSEEVVYQSIVTWIRHDPSTRKGYLGKLLNFVRLPLTGRDFLLSQVADEPLLQGSGEGKDLLIEAMKYHLLPEKRNNMVSVRTTHRKPEGLRPYLFAIGGGSLFAIHCECEFYNPRTDRWSPIASTLHRRSRAGVAGVGRMVYAVGGYDGSKDLASVECYNPLTNKWSPVPPMGTKRSCLGVASLNGLLYVAGGYDGASCLNSVERYDPLVTTWSSVIAMETRRRYCRMGVLDGSIYAVGGYDGINYISSVERLDPREGKWQQMPHMISRRSSCGVAALDGMLYVVGGNDGSLCMCSVERFDPVKGIWEAMASMHTRRTTHEVVEAEGYLYAIGGNDGSSSLSTVERYDPRHNKWMLVTSMNLRRSSIGATVLECQNLERILSSDGA</sequence>
<proteinExistence type="predicted"/>
<dbReference type="PANTHER" id="PTHR45632">
    <property type="entry name" value="LD33804P"/>
    <property type="match status" value="1"/>
</dbReference>